<accession>A0A9P9F585</accession>
<name>A0A9P9F585_9HYPO</name>
<dbReference type="AlphaFoldDB" id="A0A9P9F585"/>
<dbReference type="EMBL" id="JAGMUV010000006">
    <property type="protein sequence ID" value="KAH7152897.1"/>
    <property type="molecule type" value="Genomic_DNA"/>
</dbReference>
<dbReference type="Proteomes" id="UP000738349">
    <property type="component" value="Unassembled WGS sequence"/>
</dbReference>
<keyword evidence="3" id="KW-1185">Reference proteome</keyword>
<gene>
    <name evidence="2" type="ORF">EDB81DRAFT_789958</name>
</gene>
<reference evidence="2" key="1">
    <citation type="journal article" date="2021" name="Nat. Commun.">
        <title>Genetic determinants of endophytism in the Arabidopsis root mycobiome.</title>
        <authorList>
            <person name="Mesny F."/>
            <person name="Miyauchi S."/>
            <person name="Thiergart T."/>
            <person name="Pickel B."/>
            <person name="Atanasova L."/>
            <person name="Karlsson M."/>
            <person name="Huettel B."/>
            <person name="Barry K.W."/>
            <person name="Haridas S."/>
            <person name="Chen C."/>
            <person name="Bauer D."/>
            <person name="Andreopoulos W."/>
            <person name="Pangilinan J."/>
            <person name="LaButti K."/>
            <person name="Riley R."/>
            <person name="Lipzen A."/>
            <person name="Clum A."/>
            <person name="Drula E."/>
            <person name="Henrissat B."/>
            <person name="Kohler A."/>
            <person name="Grigoriev I.V."/>
            <person name="Martin F.M."/>
            <person name="Hacquard S."/>
        </authorList>
    </citation>
    <scope>NUCLEOTIDE SEQUENCE</scope>
    <source>
        <strain evidence="2">MPI-CAGE-AT-0147</strain>
    </source>
</reference>
<feature type="compositionally biased region" description="Polar residues" evidence="1">
    <location>
        <begin position="95"/>
        <end position="106"/>
    </location>
</feature>
<feature type="region of interest" description="Disordered" evidence="1">
    <location>
        <begin position="95"/>
        <end position="117"/>
    </location>
</feature>
<protein>
    <submittedName>
        <fullName evidence="2">Uncharacterized protein</fullName>
    </submittedName>
</protein>
<evidence type="ECO:0000313" key="2">
    <source>
        <dbReference type="EMBL" id="KAH7152897.1"/>
    </source>
</evidence>
<comment type="caution">
    <text evidence="2">The sequence shown here is derived from an EMBL/GenBank/DDBJ whole genome shotgun (WGS) entry which is preliminary data.</text>
</comment>
<evidence type="ECO:0000256" key="1">
    <source>
        <dbReference type="SAM" id="MobiDB-lite"/>
    </source>
</evidence>
<organism evidence="2 3">
    <name type="scientific">Dactylonectria macrodidyma</name>
    <dbReference type="NCBI Taxonomy" id="307937"/>
    <lineage>
        <taxon>Eukaryota</taxon>
        <taxon>Fungi</taxon>
        <taxon>Dikarya</taxon>
        <taxon>Ascomycota</taxon>
        <taxon>Pezizomycotina</taxon>
        <taxon>Sordariomycetes</taxon>
        <taxon>Hypocreomycetidae</taxon>
        <taxon>Hypocreales</taxon>
        <taxon>Nectriaceae</taxon>
        <taxon>Dactylonectria</taxon>
    </lineage>
</organism>
<evidence type="ECO:0000313" key="3">
    <source>
        <dbReference type="Proteomes" id="UP000738349"/>
    </source>
</evidence>
<proteinExistence type="predicted"/>
<sequence length="219" mass="24216">MFRIYELVLWNSHRRGRNPSSALIPSGNTIADSSFTNNSHFGTSTTNHGTHISLNHHTLRMLSYAATQCPYHCRSSCSRCLHLPTASLSRPVQEVDQNPSINTPHSASKWPHPSDHRQPTPIHSLYASPLYIVDRCSPLTSPLSFTFARCHSRYRSPARTCETVPAWCDASIMAPGPGSNRRSVAQTVSSSIMGCAGHPLGLASRNALVRRYVGWESYC</sequence>